<dbReference type="Proteomes" id="UP000266841">
    <property type="component" value="Unassembled WGS sequence"/>
</dbReference>
<proteinExistence type="predicted"/>
<feature type="region of interest" description="Disordered" evidence="2">
    <location>
        <begin position="34"/>
        <end position="54"/>
    </location>
</feature>
<feature type="coiled-coil region" evidence="1">
    <location>
        <begin position="64"/>
        <end position="127"/>
    </location>
</feature>
<evidence type="ECO:0000313" key="4">
    <source>
        <dbReference type="Proteomes" id="UP000266841"/>
    </source>
</evidence>
<feature type="region of interest" description="Disordered" evidence="2">
    <location>
        <begin position="295"/>
        <end position="317"/>
    </location>
</feature>
<keyword evidence="4" id="KW-1185">Reference proteome</keyword>
<organism evidence="3 4">
    <name type="scientific">Thalassiosira oceanica</name>
    <name type="common">Marine diatom</name>
    <dbReference type="NCBI Taxonomy" id="159749"/>
    <lineage>
        <taxon>Eukaryota</taxon>
        <taxon>Sar</taxon>
        <taxon>Stramenopiles</taxon>
        <taxon>Ochrophyta</taxon>
        <taxon>Bacillariophyta</taxon>
        <taxon>Coscinodiscophyceae</taxon>
        <taxon>Thalassiosirophycidae</taxon>
        <taxon>Thalassiosirales</taxon>
        <taxon>Thalassiosiraceae</taxon>
        <taxon>Thalassiosira</taxon>
    </lineage>
</organism>
<reference evidence="3 4" key="1">
    <citation type="journal article" date="2012" name="Genome Biol.">
        <title>Genome and low-iron response of an oceanic diatom adapted to chronic iron limitation.</title>
        <authorList>
            <person name="Lommer M."/>
            <person name="Specht M."/>
            <person name="Roy A.S."/>
            <person name="Kraemer L."/>
            <person name="Andreson R."/>
            <person name="Gutowska M.A."/>
            <person name="Wolf J."/>
            <person name="Bergner S.V."/>
            <person name="Schilhabel M.B."/>
            <person name="Klostermeier U.C."/>
            <person name="Beiko R.G."/>
            <person name="Rosenstiel P."/>
            <person name="Hippler M."/>
            <person name="Laroche J."/>
        </authorList>
    </citation>
    <scope>NUCLEOTIDE SEQUENCE [LARGE SCALE GENOMIC DNA]</scope>
    <source>
        <strain evidence="3 4">CCMP1005</strain>
    </source>
</reference>
<keyword evidence="1" id="KW-0175">Coiled coil</keyword>
<evidence type="ECO:0000256" key="2">
    <source>
        <dbReference type="SAM" id="MobiDB-lite"/>
    </source>
</evidence>
<dbReference type="EMBL" id="AGNL01011701">
    <property type="protein sequence ID" value="EJK68247.1"/>
    <property type="molecule type" value="Genomic_DNA"/>
</dbReference>
<dbReference type="Gene3D" id="2.150.10.10">
    <property type="entry name" value="Serralysin-like metalloprotease, C-terminal"/>
    <property type="match status" value="1"/>
</dbReference>
<name>K0TCP3_THAOC</name>
<protein>
    <submittedName>
        <fullName evidence="3">Uncharacterized protein</fullName>
    </submittedName>
</protein>
<evidence type="ECO:0000256" key="1">
    <source>
        <dbReference type="SAM" id="Coils"/>
    </source>
</evidence>
<comment type="caution">
    <text evidence="3">The sequence shown here is derived from an EMBL/GenBank/DDBJ whole genome shotgun (WGS) entry which is preliminary data.</text>
</comment>
<evidence type="ECO:0000313" key="3">
    <source>
        <dbReference type="EMBL" id="EJK68247.1"/>
    </source>
</evidence>
<dbReference type="AlphaFoldDB" id="K0TCP3"/>
<accession>K0TCP3</accession>
<dbReference type="InterPro" id="IPR011049">
    <property type="entry name" value="Serralysin-like_metalloprot_C"/>
</dbReference>
<feature type="non-terminal residue" evidence="3">
    <location>
        <position position="317"/>
    </location>
</feature>
<gene>
    <name evidence="3" type="ORF">THAOC_10593</name>
</gene>
<sequence length="317" mass="32803">MAVGWLKDEVRNMLAWIDCRQLQLKDFFGADQSDPLAGDERDENGEEAVGRGLRSKAKASKKGNIAINGAWESLEARLEALENENKILKTNLEALEIIKHEILKTNLEALKTEHEALKTEHALLQRCIEVEEVDGGGATKLHVKSECEFNVHGDHTTHGHHAIKGGNLFVSNGLGSSKCSSSSSVNEDGGDGNDTTIECSGMGNIIVGHQHDDLSAGHRAITGSHNIILGEGHTVTSHGGIVSGVDHVASGAHASVISGSSHAVSGAGAIALGGAHGTASGENAVVSGGWSNTASGRDSSVSGGLGNTAEGLHSSIS</sequence>